<comment type="caution">
    <text evidence="1">The sequence shown here is derived from an EMBL/GenBank/DDBJ whole genome shotgun (WGS) entry which is preliminary data.</text>
</comment>
<reference evidence="1" key="2">
    <citation type="submission" date="2022-01" db="EMBL/GenBank/DDBJ databases">
        <authorList>
            <person name="Yamashiro T."/>
            <person name="Shiraishi A."/>
            <person name="Satake H."/>
            <person name="Nakayama K."/>
        </authorList>
    </citation>
    <scope>NUCLEOTIDE SEQUENCE</scope>
</reference>
<dbReference type="Proteomes" id="UP001151760">
    <property type="component" value="Unassembled WGS sequence"/>
</dbReference>
<organism evidence="1 2">
    <name type="scientific">Tanacetum coccineum</name>
    <dbReference type="NCBI Taxonomy" id="301880"/>
    <lineage>
        <taxon>Eukaryota</taxon>
        <taxon>Viridiplantae</taxon>
        <taxon>Streptophyta</taxon>
        <taxon>Embryophyta</taxon>
        <taxon>Tracheophyta</taxon>
        <taxon>Spermatophyta</taxon>
        <taxon>Magnoliopsida</taxon>
        <taxon>eudicotyledons</taxon>
        <taxon>Gunneridae</taxon>
        <taxon>Pentapetalae</taxon>
        <taxon>asterids</taxon>
        <taxon>campanulids</taxon>
        <taxon>Asterales</taxon>
        <taxon>Asteraceae</taxon>
        <taxon>Asteroideae</taxon>
        <taxon>Anthemideae</taxon>
        <taxon>Anthemidinae</taxon>
        <taxon>Tanacetum</taxon>
    </lineage>
</organism>
<reference evidence="1" key="1">
    <citation type="journal article" date="2022" name="Int. J. Mol. Sci.">
        <title>Draft Genome of Tanacetum Coccineum: Genomic Comparison of Closely Related Tanacetum-Family Plants.</title>
        <authorList>
            <person name="Yamashiro T."/>
            <person name="Shiraishi A."/>
            <person name="Nakayama K."/>
            <person name="Satake H."/>
        </authorList>
    </citation>
    <scope>NUCLEOTIDE SEQUENCE</scope>
</reference>
<sequence>MFLSQKKYAMELLEERICSTAILLGLLLTLSPSLICLYMHDPRKPNLVALKSTLRYVQATLEFCLQLYASSRSSLVAYSDVDWAGFRATRRSTSGYCVFLGNNILSWSSKRQHTLLCSSVEAEFGALLTLVLRQHGYAIFFGN</sequence>
<name>A0ABQ5GEY8_9ASTR</name>
<evidence type="ECO:0000313" key="2">
    <source>
        <dbReference type="Proteomes" id="UP001151760"/>
    </source>
</evidence>
<keyword evidence="2" id="KW-1185">Reference proteome</keyword>
<dbReference type="CDD" id="cd09272">
    <property type="entry name" value="RNase_HI_RT_Ty1"/>
    <property type="match status" value="1"/>
</dbReference>
<dbReference type="PANTHER" id="PTHR11439">
    <property type="entry name" value="GAG-POL-RELATED RETROTRANSPOSON"/>
    <property type="match status" value="1"/>
</dbReference>
<accession>A0ABQ5GEY8</accession>
<dbReference type="PANTHER" id="PTHR11439:SF524">
    <property type="entry name" value="RNA-DIRECTED DNA POLYMERASE, PROTEIN KINASE RLK-PELLE-DLSV FAMILY"/>
    <property type="match status" value="1"/>
</dbReference>
<protein>
    <submittedName>
        <fullName evidence="1">Ribonuclease H-like domain-containing protein</fullName>
    </submittedName>
</protein>
<evidence type="ECO:0000313" key="1">
    <source>
        <dbReference type="EMBL" id="GJT73447.1"/>
    </source>
</evidence>
<gene>
    <name evidence="1" type="ORF">Tco_1032733</name>
</gene>
<proteinExistence type="predicted"/>
<dbReference type="EMBL" id="BQNB010018353">
    <property type="protein sequence ID" value="GJT73447.1"/>
    <property type="molecule type" value="Genomic_DNA"/>
</dbReference>